<dbReference type="InterPro" id="IPR029056">
    <property type="entry name" value="Ribokinase-like"/>
</dbReference>
<evidence type="ECO:0000259" key="3">
    <source>
        <dbReference type="Pfam" id="PF00294"/>
    </source>
</evidence>
<protein>
    <submittedName>
        <fullName evidence="4">Carbohydrate kinase</fullName>
    </submittedName>
</protein>
<sequence length="318" mass="33612">MANIRLLANLNCDRVLALDEPLIAGSRLQYRDQGRRLGGGAANTGIGLLWAGHQARILSRVGNDETGAWLLKTATELGLDISEVEQFSGETGELLVLVDGGGERTILRQHRRPALPSKLPSSIVDCLYVNYEGADAAAYMAGMLDHTLVVSQYPKGGRWSRPCQIMIASYADLSAGLSADLSAGLSADLNADSSANVNANLNAGLSGHQDNLWHHAQQLAGDSLQWLVVTRGEQGAEAFSAEQHIQVPAPLVSVVDATGAGDAFAGGLIHGLLEKLPMASALNQASQWAAYALSSTSSIPSERLKHYLHTQGGMLSRG</sequence>
<name>A0A1Y0D5H2_9GAMM</name>
<dbReference type="GO" id="GO:0016301">
    <property type="term" value="F:kinase activity"/>
    <property type="evidence" value="ECO:0007669"/>
    <property type="project" value="UniProtKB-KW"/>
</dbReference>
<evidence type="ECO:0000313" key="4">
    <source>
        <dbReference type="EMBL" id="ART82803.1"/>
    </source>
</evidence>
<dbReference type="SUPFAM" id="SSF53613">
    <property type="entry name" value="Ribokinase-like"/>
    <property type="match status" value="1"/>
</dbReference>
<proteinExistence type="predicted"/>
<evidence type="ECO:0000313" key="5">
    <source>
        <dbReference type="Proteomes" id="UP000243937"/>
    </source>
</evidence>
<dbReference type="OrthoDB" id="6212648at2"/>
<dbReference type="PANTHER" id="PTHR10584:SF166">
    <property type="entry name" value="RIBOKINASE"/>
    <property type="match status" value="1"/>
</dbReference>
<evidence type="ECO:0000256" key="1">
    <source>
        <dbReference type="ARBA" id="ARBA00022679"/>
    </source>
</evidence>
<dbReference type="EMBL" id="CP021377">
    <property type="protein sequence ID" value="ART82803.1"/>
    <property type="molecule type" value="Genomic_DNA"/>
</dbReference>
<organism evidence="4 5">
    <name type="scientific">Oceanisphaera profunda</name>
    <dbReference type="NCBI Taxonomy" id="1416627"/>
    <lineage>
        <taxon>Bacteria</taxon>
        <taxon>Pseudomonadati</taxon>
        <taxon>Pseudomonadota</taxon>
        <taxon>Gammaproteobacteria</taxon>
        <taxon>Aeromonadales</taxon>
        <taxon>Aeromonadaceae</taxon>
        <taxon>Oceanisphaera</taxon>
    </lineage>
</organism>
<dbReference type="InterPro" id="IPR011611">
    <property type="entry name" value="PfkB_dom"/>
</dbReference>
<keyword evidence="2 4" id="KW-0418">Kinase</keyword>
<evidence type="ECO:0000256" key="2">
    <source>
        <dbReference type="ARBA" id="ARBA00022777"/>
    </source>
</evidence>
<dbReference type="GO" id="GO:0005829">
    <property type="term" value="C:cytosol"/>
    <property type="evidence" value="ECO:0007669"/>
    <property type="project" value="TreeGrafter"/>
</dbReference>
<dbReference type="PANTHER" id="PTHR10584">
    <property type="entry name" value="SUGAR KINASE"/>
    <property type="match status" value="1"/>
</dbReference>
<dbReference type="Pfam" id="PF00294">
    <property type="entry name" value="PfkB"/>
    <property type="match status" value="2"/>
</dbReference>
<reference evidence="4 5" key="1">
    <citation type="journal article" date="2014" name="Int. J. Syst. Evol. Microbiol.">
        <title>Oceanisphaera profunda sp. nov., a marine bacterium isolated from deep-sea sediment, and emended description of the genus Oceanisphaera.</title>
        <authorList>
            <person name="Xu Z."/>
            <person name="Zhang X.Y."/>
            <person name="Su H.N."/>
            <person name="Yu Z.C."/>
            <person name="Liu C."/>
            <person name="Li H."/>
            <person name="Chen X.L."/>
            <person name="Song X.Y."/>
            <person name="Xie B.B."/>
            <person name="Qin Q.L."/>
            <person name="Zhou B.C."/>
            <person name="Shi M."/>
            <person name="Huang Y."/>
            <person name="Zhang Y.Z."/>
        </authorList>
    </citation>
    <scope>NUCLEOTIDE SEQUENCE [LARGE SCALE GENOMIC DNA]</scope>
    <source>
        <strain evidence="4 5">SM1222</strain>
    </source>
</reference>
<dbReference type="AlphaFoldDB" id="A0A1Y0D5H2"/>
<dbReference type="RefSeq" id="WP_087036651.1">
    <property type="nucleotide sequence ID" value="NZ_CP021377.1"/>
</dbReference>
<keyword evidence="1" id="KW-0808">Transferase</keyword>
<dbReference type="KEGG" id="opf:CBP31_09320"/>
<gene>
    <name evidence="4" type="ORF">CBP31_09320</name>
</gene>
<dbReference type="Gene3D" id="3.40.1190.20">
    <property type="match status" value="1"/>
</dbReference>
<keyword evidence="5" id="KW-1185">Reference proteome</keyword>
<feature type="domain" description="Carbohydrate kinase PfkB" evidence="3">
    <location>
        <begin position="25"/>
        <end position="107"/>
    </location>
</feature>
<dbReference type="Proteomes" id="UP000243937">
    <property type="component" value="Chromosome"/>
</dbReference>
<accession>A0A1Y0D5H2</accession>
<feature type="domain" description="Carbohydrate kinase PfkB" evidence="3">
    <location>
        <begin position="210"/>
        <end position="300"/>
    </location>
</feature>